<protein>
    <submittedName>
        <fullName evidence="1">Uncharacterized protein</fullName>
    </submittedName>
</protein>
<proteinExistence type="predicted"/>
<organism evidence="1 2">
    <name type="scientific">Candidatus Nitrosotenuis uzonensis</name>
    <dbReference type="NCBI Taxonomy" id="1407055"/>
    <lineage>
        <taxon>Archaea</taxon>
        <taxon>Nitrososphaerota</taxon>
        <taxon>Candidatus Nitrosotenuis</taxon>
    </lineage>
</organism>
<name>A0A812F1S4_9ARCH</name>
<dbReference type="AlphaFoldDB" id="A0A812F1S4"/>
<reference evidence="1" key="1">
    <citation type="submission" date="2021-02" db="EMBL/GenBank/DDBJ databases">
        <authorList>
            <person name="Han P."/>
        </authorList>
    </citation>
    <scope>NUCLEOTIDE SEQUENCE</scope>
    <source>
        <strain evidence="1">Candidatus Nitrosotenuis uzonensis 5A</strain>
    </source>
</reference>
<evidence type="ECO:0000313" key="2">
    <source>
        <dbReference type="Proteomes" id="UP000655759"/>
    </source>
</evidence>
<accession>A0A812F1S4</accession>
<sequence length="51" mass="5900">MLIAIILIKKIFTTSAKTSFKIGIRCQRCGYKTNGLKCPRCENASDHQRWR</sequence>
<dbReference type="EMBL" id="CAJNAQ010000005">
    <property type="protein sequence ID" value="CAE6495864.1"/>
    <property type="molecule type" value="Genomic_DNA"/>
</dbReference>
<dbReference type="Proteomes" id="UP000655759">
    <property type="component" value="Unassembled WGS sequence"/>
</dbReference>
<evidence type="ECO:0000313" key="1">
    <source>
        <dbReference type="EMBL" id="CAE6495864.1"/>
    </source>
</evidence>
<comment type="caution">
    <text evidence="1">The sequence shown here is derived from an EMBL/GenBank/DDBJ whole genome shotgun (WGS) entry which is preliminary data.</text>
</comment>
<gene>
    <name evidence="1" type="ORF">NUZ5A_50464</name>
</gene>